<reference evidence="4 5" key="1">
    <citation type="submission" date="2018-09" db="EMBL/GenBank/DDBJ databases">
        <title>Nesterenkonia natronophila sp. nov., an alkaliphilic actinobacteriume isolated from a soda lake, and emended description of the genus Nesterenkonia.</title>
        <authorList>
            <person name="Menes R.J."/>
            <person name="Iriarte A."/>
        </authorList>
    </citation>
    <scope>NUCLEOTIDE SEQUENCE [LARGE SCALE GENOMIC DNA]</scope>
    <source>
        <strain evidence="4 5">M8</strain>
    </source>
</reference>
<proteinExistence type="predicted"/>
<dbReference type="InterPro" id="IPR015797">
    <property type="entry name" value="NUDIX_hydrolase-like_dom_sf"/>
</dbReference>
<evidence type="ECO:0000313" key="4">
    <source>
        <dbReference type="EMBL" id="RJN32055.1"/>
    </source>
</evidence>
<name>A0A3A4FIA5_9MICC</name>
<dbReference type="EMBL" id="QYZP01000002">
    <property type="protein sequence ID" value="RJN32055.1"/>
    <property type="molecule type" value="Genomic_DNA"/>
</dbReference>
<dbReference type="PANTHER" id="PTHR43046:SF16">
    <property type="entry name" value="ADP-RIBOSE PYROPHOSPHATASE YJHB-RELATED"/>
    <property type="match status" value="1"/>
</dbReference>
<dbReference type="InterPro" id="IPR020084">
    <property type="entry name" value="NUDIX_hydrolase_CS"/>
</dbReference>
<dbReference type="Gene3D" id="3.90.79.10">
    <property type="entry name" value="Nucleoside Triphosphate Pyrophosphohydrolase"/>
    <property type="match status" value="1"/>
</dbReference>
<gene>
    <name evidence="4" type="ORF">D3250_08195</name>
</gene>
<sequence>MPTPEFIQDLRRDIGKKELLLPAVTAVVIRRADDAAAMPSAPEVLLVKRADNGDWGATSGIMEPGEGPATAAVREVAEETGVVARPVRVASVSDHGLVIYPNGDRCRFTDICFEMEYVSGAPQVADDESTQVGWFSSEALPEPFTRHHRQRIAAALNSGAPTTFDA</sequence>
<keyword evidence="2" id="KW-0378">Hydrolase</keyword>
<keyword evidence="5" id="KW-1185">Reference proteome</keyword>
<dbReference type="PROSITE" id="PS51462">
    <property type="entry name" value="NUDIX"/>
    <property type="match status" value="1"/>
</dbReference>
<accession>A0A3A4FIA5</accession>
<dbReference type="GO" id="GO:0016787">
    <property type="term" value="F:hydrolase activity"/>
    <property type="evidence" value="ECO:0007669"/>
    <property type="project" value="UniProtKB-KW"/>
</dbReference>
<dbReference type="Proteomes" id="UP000266615">
    <property type="component" value="Unassembled WGS sequence"/>
</dbReference>
<dbReference type="RefSeq" id="WP_119902844.1">
    <property type="nucleotide sequence ID" value="NZ_QYZP01000002.1"/>
</dbReference>
<comment type="caution">
    <text evidence="4">The sequence shown here is derived from an EMBL/GenBank/DDBJ whole genome shotgun (WGS) entry which is preliminary data.</text>
</comment>
<comment type="cofactor">
    <cofactor evidence="1">
        <name>Mg(2+)</name>
        <dbReference type="ChEBI" id="CHEBI:18420"/>
    </cofactor>
</comment>
<dbReference type="InterPro" id="IPR000086">
    <property type="entry name" value="NUDIX_hydrolase_dom"/>
</dbReference>
<organism evidence="4 5">
    <name type="scientific">Nesterenkonia natronophila</name>
    <dbReference type="NCBI Taxonomy" id="2174932"/>
    <lineage>
        <taxon>Bacteria</taxon>
        <taxon>Bacillati</taxon>
        <taxon>Actinomycetota</taxon>
        <taxon>Actinomycetes</taxon>
        <taxon>Micrococcales</taxon>
        <taxon>Micrococcaceae</taxon>
        <taxon>Nesterenkonia</taxon>
    </lineage>
</organism>
<dbReference type="CDD" id="cd18879">
    <property type="entry name" value="NUDIX_Hydrolase"/>
    <property type="match status" value="1"/>
</dbReference>
<dbReference type="AlphaFoldDB" id="A0A3A4FIA5"/>
<feature type="domain" description="Nudix hydrolase" evidence="3">
    <location>
        <begin position="19"/>
        <end position="158"/>
    </location>
</feature>
<evidence type="ECO:0000256" key="2">
    <source>
        <dbReference type="ARBA" id="ARBA00022801"/>
    </source>
</evidence>
<dbReference type="SUPFAM" id="SSF55811">
    <property type="entry name" value="Nudix"/>
    <property type="match status" value="1"/>
</dbReference>
<dbReference type="PROSITE" id="PS00893">
    <property type="entry name" value="NUDIX_BOX"/>
    <property type="match status" value="1"/>
</dbReference>
<dbReference type="OrthoDB" id="9814308at2"/>
<dbReference type="Pfam" id="PF00293">
    <property type="entry name" value="NUDIX"/>
    <property type="match status" value="1"/>
</dbReference>
<dbReference type="PANTHER" id="PTHR43046">
    <property type="entry name" value="GDP-MANNOSE MANNOSYL HYDROLASE"/>
    <property type="match status" value="1"/>
</dbReference>
<protein>
    <submittedName>
        <fullName evidence="4">NUDIX domain-containing protein</fullName>
    </submittedName>
</protein>
<evidence type="ECO:0000313" key="5">
    <source>
        <dbReference type="Proteomes" id="UP000266615"/>
    </source>
</evidence>
<evidence type="ECO:0000259" key="3">
    <source>
        <dbReference type="PROSITE" id="PS51462"/>
    </source>
</evidence>
<evidence type="ECO:0000256" key="1">
    <source>
        <dbReference type="ARBA" id="ARBA00001946"/>
    </source>
</evidence>